<name>A0A2H9QSQ2_HUBC1</name>
<accession>A0A2H9QSQ2</accession>
<organism evidence="1 2">
    <name type="scientific">Huberarchaeum crystalense</name>
    <dbReference type="NCBI Taxonomy" id="2014257"/>
    <lineage>
        <taxon>Archaea</taxon>
        <taxon>Candidatus Huberarchaeota</taxon>
        <taxon>Candidatus Huberarchaeia</taxon>
        <taxon>Candidatus Huberarchaeales</taxon>
        <taxon>Candidatus Huberarchaeaceae</taxon>
        <taxon>Candidatus Huberarchaeum</taxon>
    </lineage>
</organism>
<evidence type="ECO:0000313" key="1">
    <source>
        <dbReference type="EMBL" id="PJB04344.1"/>
    </source>
</evidence>
<reference evidence="2" key="1">
    <citation type="submission" date="2017-09" db="EMBL/GenBank/DDBJ databases">
        <title>Depth-based differentiation of microbial function through sediment-hosted aquifers and enrichment of novel symbionts in the deep terrestrial subsurface.</title>
        <authorList>
            <person name="Probst A.J."/>
            <person name="Ladd B."/>
            <person name="Jarett J.K."/>
            <person name="Geller-Mcgrath D.E."/>
            <person name="Sieber C.M.K."/>
            <person name="Emerson J.B."/>
            <person name="Anantharaman K."/>
            <person name="Thomas B.C."/>
            <person name="Malmstrom R."/>
            <person name="Stieglmeier M."/>
            <person name="Klingl A."/>
            <person name="Woyke T."/>
            <person name="Ryan C.M."/>
            <person name="Banfield J.F."/>
        </authorList>
    </citation>
    <scope>NUCLEOTIDE SEQUENCE [LARGE SCALE GENOMIC DNA]</scope>
</reference>
<gene>
    <name evidence="1" type="ORF">CO124_00410</name>
</gene>
<proteinExistence type="predicted"/>
<evidence type="ECO:0000313" key="2">
    <source>
        <dbReference type="Proteomes" id="UP000228888"/>
    </source>
</evidence>
<sequence>MPKFRISISVWNNSGATVTAHVGASLVGVTDWAEYYNTSEDIKRVFPQGRTNLVRYLSTDLGKYQKYNLVVALWEGEKTIGTGIKYATVTLKNAVEKKKKNKVNMTMSVTGFIPSSFTV</sequence>
<dbReference type="AlphaFoldDB" id="A0A2H9QSQ2"/>
<comment type="caution">
    <text evidence="1">The sequence shown here is derived from an EMBL/GenBank/DDBJ whole genome shotgun (WGS) entry which is preliminary data.</text>
</comment>
<protein>
    <submittedName>
        <fullName evidence="1">Uncharacterized protein</fullName>
    </submittedName>
</protein>
<dbReference type="Proteomes" id="UP000228888">
    <property type="component" value="Unassembled WGS sequence"/>
</dbReference>
<dbReference type="EMBL" id="PFUW01000009">
    <property type="protein sequence ID" value="PJB04344.1"/>
    <property type="molecule type" value="Genomic_DNA"/>
</dbReference>